<dbReference type="GO" id="GO:0000166">
    <property type="term" value="F:nucleotide binding"/>
    <property type="evidence" value="ECO:0007669"/>
    <property type="project" value="InterPro"/>
</dbReference>
<dbReference type="AlphaFoldDB" id="A0A7K1LK06"/>
<dbReference type="Gene3D" id="3.30.360.10">
    <property type="entry name" value="Dihydrodipicolinate Reductase, domain 2"/>
    <property type="match status" value="1"/>
</dbReference>
<dbReference type="PANTHER" id="PTHR42840">
    <property type="entry name" value="NAD(P)-BINDING ROSSMANN-FOLD SUPERFAMILY PROTEIN-RELATED"/>
    <property type="match status" value="1"/>
</dbReference>
<dbReference type="GO" id="GO:0006740">
    <property type="term" value="P:NADPH regeneration"/>
    <property type="evidence" value="ECO:0007669"/>
    <property type="project" value="TreeGrafter"/>
</dbReference>
<sequence length="345" mass="36601">MRIAVMGAGTIGQMHAAHLMRTEGVTEVELVGRDDARVRDHATRVSERAGVEGAGVRLSTTTDASAALDSADGVVIATPGSTHPELVRHAVRRGLPVFVEKPLALTAKDFASLVQDIGAAGADDTVMVGFHRRHSKEYRALKGLLDAGRAGRLRSIVSVDHDKYAADPTGLSGSGGIFADMMAHGFDVVPWLVGEQAESVYATASAAAFGSYEDNDEFDTAAAFLTFPSGFTATLSAMRGHAVGQDVRTVVHGSENSYSVGETDRVAMTRIDPDGHIEAPEETFEGYQDRFAETFVLEMQDFVAMVSGEGLNETPPTSGMHGVELLDAAQRSLASGRPEEVTPLR</sequence>
<dbReference type="InterPro" id="IPR000683">
    <property type="entry name" value="Gfo/Idh/MocA-like_OxRdtase_N"/>
</dbReference>
<evidence type="ECO:0000259" key="5">
    <source>
        <dbReference type="Pfam" id="PF22725"/>
    </source>
</evidence>
<keyword evidence="2" id="KW-0560">Oxidoreductase</keyword>
<comment type="similarity">
    <text evidence="1">Belongs to the Gfo/Idh/MocA family.</text>
</comment>
<comment type="caution">
    <text evidence="6">The sequence shown here is derived from an EMBL/GenBank/DDBJ whole genome shotgun (WGS) entry which is preliminary data.</text>
</comment>
<dbReference type="Pfam" id="PF22725">
    <property type="entry name" value="GFO_IDH_MocA_C3"/>
    <property type="match status" value="1"/>
</dbReference>
<evidence type="ECO:0000256" key="3">
    <source>
        <dbReference type="ARBA" id="ARBA00023027"/>
    </source>
</evidence>
<evidence type="ECO:0000313" key="6">
    <source>
        <dbReference type="EMBL" id="MUN55537.1"/>
    </source>
</evidence>
<dbReference type="Pfam" id="PF01408">
    <property type="entry name" value="GFO_IDH_MocA"/>
    <property type="match status" value="1"/>
</dbReference>
<evidence type="ECO:0000256" key="2">
    <source>
        <dbReference type="ARBA" id="ARBA00023002"/>
    </source>
</evidence>
<dbReference type="GO" id="GO:0016491">
    <property type="term" value="F:oxidoreductase activity"/>
    <property type="evidence" value="ECO:0007669"/>
    <property type="project" value="UniProtKB-KW"/>
</dbReference>
<feature type="domain" description="GFO/IDH/MocA-like oxidoreductase" evidence="5">
    <location>
        <begin position="138"/>
        <end position="258"/>
    </location>
</feature>
<evidence type="ECO:0008006" key="8">
    <source>
        <dbReference type="Google" id="ProtNLM"/>
    </source>
</evidence>
<evidence type="ECO:0000259" key="4">
    <source>
        <dbReference type="Pfam" id="PF01408"/>
    </source>
</evidence>
<reference evidence="6 7" key="1">
    <citation type="submission" date="2019-12" db="EMBL/GenBank/DDBJ databases">
        <authorList>
            <person name="Li J."/>
            <person name="Shi Y."/>
            <person name="Xu G."/>
            <person name="Xiao D."/>
            <person name="Ran X."/>
        </authorList>
    </citation>
    <scope>NUCLEOTIDE SEQUENCE [LARGE SCALE GENOMIC DNA]</scope>
    <source>
        <strain evidence="6 7">JCM 15915</strain>
    </source>
</reference>
<protein>
    <recommendedName>
        <fullName evidence="8">Gfo/Idh/MocA family oxidoreductase</fullName>
    </recommendedName>
</protein>
<dbReference type="GO" id="GO:0005737">
    <property type="term" value="C:cytoplasm"/>
    <property type="evidence" value="ECO:0007669"/>
    <property type="project" value="TreeGrafter"/>
</dbReference>
<dbReference type="SUPFAM" id="SSF55347">
    <property type="entry name" value="Glyceraldehyde-3-phosphate dehydrogenase-like, C-terminal domain"/>
    <property type="match status" value="1"/>
</dbReference>
<accession>A0A7K1LK06</accession>
<dbReference type="EMBL" id="WOGT01000006">
    <property type="protein sequence ID" value="MUN55537.1"/>
    <property type="molecule type" value="Genomic_DNA"/>
</dbReference>
<keyword evidence="3" id="KW-0520">NAD</keyword>
<evidence type="ECO:0000256" key="1">
    <source>
        <dbReference type="ARBA" id="ARBA00010928"/>
    </source>
</evidence>
<dbReference type="InterPro" id="IPR055170">
    <property type="entry name" value="GFO_IDH_MocA-like_dom"/>
</dbReference>
<feature type="domain" description="Gfo/Idh/MocA-like oxidoreductase N-terminal" evidence="4">
    <location>
        <begin position="1"/>
        <end position="129"/>
    </location>
</feature>
<dbReference type="SUPFAM" id="SSF51735">
    <property type="entry name" value="NAD(P)-binding Rossmann-fold domains"/>
    <property type="match status" value="1"/>
</dbReference>
<name>A0A7K1LK06_9MICC</name>
<dbReference type="Proteomes" id="UP000462152">
    <property type="component" value="Unassembled WGS sequence"/>
</dbReference>
<dbReference type="RefSeq" id="WP_129315277.1">
    <property type="nucleotide sequence ID" value="NZ_NOIQ01000005.1"/>
</dbReference>
<evidence type="ECO:0000313" key="7">
    <source>
        <dbReference type="Proteomes" id="UP000462152"/>
    </source>
</evidence>
<proteinExistence type="inferred from homology"/>
<organism evidence="6 7">
    <name type="scientific">Rothia koreensis</name>
    <dbReference type="NCBI Taxonomy" id="592378"/>
    <lineage>
        <taxon>Bacteria</taxon>
        <taxon>Bacillati</taxon>
        <taxon>Actinomycetota</taxon>
        <taxon>Actinomycetes</taxon>
        <taxon>Micrococcales</taxon>
        <taxon>Micrococcaceae</taxon>
        <taxon>Rothia</taxon>
    </lineage>
</organism>
<gene>
    <name evidence="6" type="ORF">GMA10_09995</name>
</gene>
<dbReference type="PANTHER" id="PTHR42840:SF3">
    <property type="entry name" value="BINDING ROSSMANN FOLD OXIDOREDUCTASE, PUTATIVE (AFU_ORTHOLOGUE AFUA_2G10240)-RELATED"/>
    <property type="match status" value="1"/>
</dbReference>
<dbReference type="InterPro" id="IPR036291">
    <property type="entry name" value="NAD(P)-bd_dom_sf"/>
</dbReference>
<keyword evidence="7" id="KW-1185">Reference proteome</keyword>
<dbReference type="Gene3D" id="3.40.50.720">
    <property type="entry name" value="NAD(P)-binding Rossmann-like Domain"/>
    <property type="match status" value="1"/>
</dbReference>